<comment type="caution">
    <text evidence="2">The sequence shown here is derived from an EMBL/GenBank/DDBJ whole genome shotgun (WGS) entry which is preliminary data.</text>
</comment>
<evidence type="ECO:0000313" key="3">
    <source>
        <dbReference type="Proteomes" id="UP000178254"/>
    </source>
</evidence>
<reference evidence="2 3" key="1">
    <citation type="journal article" date="2016" name="Nat. Commun.">
        <title>Thousands of microbial genomes shed light on interconnected biogeochemical processes in an aquifer system.</title>
        <authorList>
            <person name="Anantharaman K."/>
            <person name="Brown C.T."/>
            <person name="Hug L.A."/>
            <person name="Sharon I."/>
            <person name="Castelle C.J."/>
            <person name="Probst A.J."/>
            <person name="Thomas B.C."/>
            <person name="Singh A."/>
            <person name="Wilkins M.J."/>
            <person name="Karaoz U."/>
            <person name="Brodie E.L."/>
            <person name="Williams K.H."/>
            <person name="Hubbard S.S."/>
            <person name="Banfield J.F."/>
        </authorList>
    </citation>
    <scope>NUCLEOTIDE SEQUENCE [LARGE SCALE GENOMIC DNA]</scope>
</reference>
<dbReference type="Proteomes" id="UP000178254">
    <property type="component" value="Unassembled WGS sequence"/>
</dbReference>
<gene>
    <name evidence="2" type="ORF">A2538_01825</name>
</gene>
<sequence length="185" mass="21955">MKTILNNRDIEYSVRKSARAHCVRLTINCDASLVVTVPRYFFSTRQIENFLQVKAGWILEKIDFFKKFGKSVKIGGGKSEYKKNCEQARALVAQKIIELNRNNYFLFNRVAIKNNKTRWGSCSKKHNLNFNYKIIYLPEHLAKYIVAHELCHLKELNHSARFWRLLGEFIPDYKKWRKELKRIAL</sequence>
<feature type="domain" description="YgjP-like metallopeptidase" evidence="1">
    <location>
        <begin position="86"/>
        <end position="182"/>
    </location>
</feature>
<evidence type="ECO:0000313" key="2">
    <source>
        <dbReference type="EMBL" id="OGH94282.1"/>
    </source>
</evidence>
<dbReference type="AlphaFoldDB" id="A0A1F6PDN9"/>
<evidence type="ECO:0000259" key="1">
    <source>
        <dbReference type="Pfam" id="PF01863"/>
    </source>
</evidence>
<dbReference type="EMBL" id="MFRE01000010">
    <property type="protein sequence ID" value="OGH94282.1"/>
    <property type="molecule type" value="Genomic_DNA"/>
</dbReference>
<dbReference type="PANTHER" id="PTHR30399">
    <property type="entry name" value="UNCHARACTERIZED PROTEIN YGJP"/>
    <property type="match status" value="1"/>
</dbReference>
<dbReference type="STRING" id="1798709.A2538_01825"/>
<proteinExistence type="predicted"/>
<accession>A0A1F6PDN9</accession>
<protein>
    <recommendedName>
        <fullName evidence="1">YgjP-like metallopeptidase domain-containing protein</fullName>
    </recommendedName>
</protein>
<dbReference type="InterPro" id="IPR053136">
    <property type="entry name" value="UTP_pyrophosphatase-like"/>
</dbReference>
<dbReference type="PANTHER" id="PTHR30399:SF1">
    <property type="entry name" value="UTP PYROPHOSPHATASE"/>
    <property type="match status" value="1"/>
</dbReference>
<name>A0A1F6PDN9_9BACT</name>
<dbReference type="Pfam" id="PF01863">
    <property type="entry name" value="YgjP-like"/>
    <property type="match status" value="1"/>
</dbReference>
<dbReference type="Gene3D" id="3.30.2010.10">
    <property type="entry name" value="Metalloproteases ('zincins'), catalytic domain"/>
    <property type="match status" value="1"/>
</dbReference>
<dbReference type="InterPro" id="IPR002725">
    <property type="entry name" value="YgjP-like_metallopeptidase"/>
</dbReference>
<dbReference type="CDD" id="cd07344">
    <property type="entry name" value="M48_yhfN_like"/>
    <property type="match status" value="1"/>
</dbReference>
<organism evidence="2 3">
    <name type="scientific">Candidatus Magasanikbacteria bacterium RIFOXYD2_FULL_41_14</name>
    <dbReference type="NCBI Taxonomy" id="1798709"/>
    <lineage>
        <taxon>Bacteria</taxon>
        <taxon>Candidatus Magasanikiibacteriota</taxon>
    </lineage>
</organism>